<comment type="caution">
    <text evidence="9">The sequence shown here is derived from an EMBL/GenBank/DDBJ whole genome shotgun (WGS) entry which is preliminary data.</text>
</comment>
<keyword evidence="2" id="KW-1003">Cell membrane</keyword>
<keyword evidence="5 8" id="KW-0812">Transmembrane</keyword>
<dbReference type="PANTHER" id="PTHR33908">
    <property type="entry name" value="MANNOSYLTRANSFERASE YKCB-RELATED"/>
    <property type="match status" value="1"/>
</dbReference>
<organism evidence="9 10">
    <name type="scientific">Curtobacterium luteum</name>
    <dbReference type="NCBI Taxonomy" id="33881"/>
    <lineage>
        <taxon>Bacteria</taxon>
        <taxon>Bacillati</taxon>
        <taxon>Actinomycetota</taxon>
        <taxon>Actinomycetes</taxon>
        <taxon>Micrococcales</taxon>
        <taxon>Microbacteriaceae</taxon>
        <taxon>Curtobacterium</taxon>
    </lineage>
</organism>
<proteinExistence type="predicted"/>
<keyword evidence="10" id="KW-1185">Reference proteome</keyword>
<dbReference type="InterPro" id="IPR050297">
    <property type="entry name" value="LipidA_mod_glycosyltrf_83"/>
</dbReference>
<feature type="transmembrane region" description="Helical" evidence="8">
    <location>
        <begin position="363"/>
        <end position="382"/>
    </location>
</feature>
<evidence type="ECO:0000256" key="6">
    <source>
        <dbReference type="ARBA" id="ARBA00022989"/>
    </source>
</evidence>
<sequence length="545" mass="58348">MSSPRTDTIMVQPGLSPVTVRERLRAVPSGVRVAVVRTPELTVGAIGTLVAAAFAWVPSLWYDEAATVTSAQRSWPQLWAELHNVDAVHGLYYALVHAWFWLVGYTPFTLRFPSALAVGIAAGLVVALGRRLGGRRFGIAAGLVFLALPRVQWAGSEGRSYATITTFAVCLTLVGLTAVRRSRSGRSLHWWVAYGLLAVVAITFNVYLALAVAAHAVTFLWTMAADRRARRSDPTVRALVPGGSLLRWAIVSAVVLVAVTPFVAAVASQSKQVAWLGPIGDRTFPQVFSTAWFGGVDVYAAVAWALMVLGVAWALVAAHRASPTVRSLFRAQAVRVALPLVVLPTLALLVATALGRHLYTPKYASLSLPFVAMLIALGITVIRRRALLGGALVAALVLSVPTAVVVKTPRSKQDSTWSVASSIISSERAKHRDSDEGVVFGSVYGHPGTTADIIRVAYPSAFAGMTDLAVRKDGAASGVLWNQNGDLSSTIPSRLADIDTVWFVGGTPKARNIQPETTQVLAEHGFTAVRHWKTGEVVITEFRRS</sequence>
<reference evidence="9 10" key="1">
    <citation type="submission" date="2021-01" db="EMBL/GenBank/DDBJ databases">
        <title>Sequencing the genomes of 1000 actinobacteria strains.</title>
        <authorList>
            <person name="Klenk H.-P."/>
        </authorList>
    </citation>
    <scope>NUCLEOTIDE SEQUENCE [LARGE SCALE GENOMIC DNA]</scope>
    <source>
        <strain evidence="9 10">DSM 20542</strain>
    </source>
</reference>
<evidence type="ECO:0000256" key="8">
    <source>
        <dbReference type="SAM" id="Phobius"/>
    </source>
</evidence>
<keyword evidence="6 8" id="KW-1133">Transmembrane helix</keyword>
<feature type="transmembrane region" description="Helical" evidence="8">
    <location>
        <begin position="388"/>
        <end position="406"/>
    </location>
</feature>
<evidence type="ECO:0000256" key="3">
    <source>
        <dbReference type="ARBA" id="ARBA00022676"/>
    </source>
</evidence>
<feature type="transmembrane region" description="Helical" evidence="8">
    <location>
        <begin position="244"/>
        <end position="267"/>
    </location>
</feature>
<feature type="transmembrane region" description="Helical" evidence="8">
    <location>
        <begin position="287"/>
        <end position="316"/>
    </location>
</feature>
<gene>
    <name evidence="9" type="ORF">JOE58_001794</name>
</gene>
<evidence type="ECO:0000256" key="5">
    <source>
        <dbReference type="ARBA" id="ARBA00022692"/>
    </source>
</evidence>
<evidence type="ECO:0000256" key="4">
    <source>
        <dbReference type="ARBA" id="ARBA00022679"/>
    </source>
</evidence>
<evidence type="ECO:0000313" key="10">
    <source>
        <dbReference type="Proteomes" id="UP000746584"/>
    </source>
</evidence>
<dbReference type="Proteomes" id="UP000746584">
    <property type="component" value="Unassembled WGS sequence"/>
</dbReference>
<evidence type="ECO:0000256" key="2">
    <source>
        <dbReference type="ARBA" id="ARBA00022475"/>
    </source>
</evidence>
<feature type="transmembrane region" description="Helical" evidence="8">
    <location>
        <begin position="41"/>
        <end position="62"/>
    </location>
</feature>
<evidence type="ECO:0000256" key="1">
    <source>
        <dbReference type="ARBA" id="ARBA00004651"/>
    </source>
</evidence>
<dbReference type="GO" id="GO:0016757">
    <property type="term" value="F:glycosyltransferase activity"/>
    <property type="evidence" value="ECO:0007669"/>
    <property type="project" value="UniProtKB-KW"/>
</dbReference>
<name>A0ABS2RU61_9MICO</name>
<feature type="transmembrane region" description="Helical" evidence="8">
    <location>
        <begin position="336"/>
        <end position="354"/>
    </location>
</feature>
<dbReference type="PANTHER" id="PTHR33908:SF3">
    <property type="entry name" value="UNDECAPRENYL PHOSPHATE-ALPHA-4-AMINO-4-DEOXY-L-ARABINOSE ARABINOSYL TRANSFERASE"/>
    <property type="match status" value="1"/>
</dbReference>
<keyword evidence="7 8" id="KW-0472">Membrane</keyword>
<keyword evidence="4 9" id="KW-0808">Transferase</keyword>
<evidence type="ECO:0000313" key="9">
    <source>
        <dbReference type="EMBL" id="MBM7802543.1"/>
    </source>
</evidence>
<comment type="subcellular location">
    <subcellularLocation>
        <location evidence="1">Cell membrane</location>
        <topology evidence="1">Multi-pass membrane protein</topology>
    </subcellularLocation>
</comment>
<dbReference type="EC" id="2.4.1.-" evidence="9"/>
<feature type="transmembrane region" description="Helical" evidence="8">
    <location>
        <begin position="191"/>
        <end position="224"/>
    </location>
</feature>
<feature type="transmembrane region" description="Helical" evidence="8">
    <location>
        <begin position="108"/>
        <end position="128"/>
    </location>
</feature>
<feature type="transmembrane region" description="Helical" evidence="8">
    <location>
        <begin position="161"/>
        <end position="179"/>
    </location>
</feature>
<dbReference type="EMBL" id="JAFBCG010000001">
    <property type="protein sequence ID" value="MBM7802543.1"/>
    <property type="molecule type" value="Genomic_DNA"/>
</dbReference>
<evidence type="ECO:0000256" key="7">
    <source>
        <dbReference type="ARBA" id="ARBA00023136"/>
    </source>
</evidence>
<keyword evidence="3 9" id="KW-0328">Glycosyltransferase</keyword>
<dbReference type="RefSeq" id="WP_175328053.1">
    <property type="nucleotide sequence ID" value="NZ_BMOI01000012.1"/>
</dbReference>
<accession>A0ABS2RU61</accession>
<protein>
    <submittedName>
        <fullName evidence="9">Mannosyltransferase</fullName>
        <ecNumber evidence="9">2.4.1.-</ecNumber>
    </submittedName>
</protein>